<comment type="pathway">
    <text evidence="2">Protein modification; protein glycosylation.</text>
</comment>
<accession>A0A915K9D1</accession>
<evidence type="ECO:0000256" key="7">
    <source>
        <dbReference type="ARBA" id="ARBA00022989"/>
    </source>
</evidence>
<keyword evidence="3" id="KW-0328">Glycosyltransferase</keyword>
<dbReference type="Pfam" id="PF02485">
    <property type="entry name" value="Branch"/>
    <property type="match status" value="2"/>
</dbReference>
<evidence type="ECO:0000256" key="3">
    <source>
        <dbReference type="ARBA" id="ARBA00022676"/>
    </source>
</evidence>
<protein>
    <submittedName>
        <fullName evidence="12">Uncharacterized protein</fullName>
    </submittedName>
</protein>
<dbReference type="InterPro" id="IPR003406">
    <property type="entry name" value="Glyco_trans_14"/>
</dbReference>
<sequence length="399" mass="47746">MSSLCLHPYTGAHKHTSPCGWERDPVDNYEIDCDKIFEGDDQAIDRWRFWPDPCDASDEDLFNLSLDCRRLHEAYPFTFDFEFPQNDDYANFPLAYVLVVEKNARQILKLLQAIYRPQNLYCITYDEHSEEFFKATMNNLRKCYPDNILMPEKHHEINWGGFSILEANIKYGEPYRYIGYFEENFVDVEKQKMNKPLPPGDLYIYKGSLASTLTREFTNFVFENTVAQQYYQYSKDMLIPEEQYWVTLIHNLHIRPPGGFPGMCKHYFWYRWKKKKPWISRHQMWSYLGDPCEGFWTHKSCVYGLGDLWSLKSRPELMAHKFYLTYQPATLYCLSKWMFEKTYTINNKESLDLDYYRKLPSVVYQNMPDKSKFNCLGDNEDWILDKNGTTFYEDEEDDT</sequence>
<dbReference type="AlphaFoldDB" id="A0A915K9D1"/>
<evidence type="ECO:0000313" key="11">
    <source>
        <dbReference type="Proteomes" id="UP000887565"/>
    </source>
</evidence>
<organism evidence="11 12">
    <name type="scientific">Romanomermis culicivorax</name>
    <name type="common">Nematode worm</name>
    <dbReference type="NCBI Taxonomy" id="13658"/>
    <lineage>
        <taxon>Eukaryota</taxon>
        <taxon>Metazoa</taxon>
        <taxon>Ecdysozoa</taxon>
        <taxon>Nematoda</taxon>
        <taxon>Enoplea</taxon>
        <taxon>Dorylaimia</taxon>
        <taxon>Mermithida</taxon>
        <taxon>Mermithoidea</taxon>
        <taxon>Mermithidae</taxon>
        <taxon>Romanomermis</taxon>
    </lineage>
</organism>
<evidence type="ECO:0000256" key="9">
    <source>
        <dbReference type="ARBA" id="ARBA00023180"/>
    </source>
</evidence>
<evidence type="ECO:0000256" key="4">
    <source>
        <dbReference type="ARBA" id="ARBA00022679"/>
    </source>
</evidence>
<reference evidence="12" key="1">
    <citation type="submission" date="2022-11" db="UniProtKB">
        <authorList>
            <consortium name="WormBaseParasite"/>
        </authorList>
    </citation>
    <scope>IDENTIFICATION</scope>
</reference>
<keyword evidence="7" id="KW-1133">Transmembrane helix</keyword>
<evidence type="ECO:0000256" key="6">
    <source>
        <dbReference type="ARBA" id="ARBA00022968"/>
    </source>
</evidence>
<keyword evidence="11" id="KW-1185">Reference proteome</keyword>
<evidence type="ECO:0000256" key="1">
    <source>
        <dbReference type="ARBA" id="ARBA00004606"/>
    </source>
</evidence>
<keyword evidence="4" id="KW-0808">Transferase</keyword>
<dbReference type="GO" id="GO:0016020">
    <property type="term" value="C:membrane"/>
    <property type="evidence" value="ECO:0007669"/>
    <property type="project" value="UniProtKB-SubCell"/>
</dbReference>
<keyword evidence="8" id="KW-0472">Membrane</keyword>
<comment type="subcellular location">
    <subcellularLocation>
        <location evidence="1">Membrane</location>
        <topology evidence="1">Single-pass type II membrane protein</topology>
    </subcellularLocation>
</comment>
<evidence type="ECO:0000256" key="8">
    <source>
        <dbReference type="ARBA" id="ARBA00023136"/>
    </source>
</evidence>
<keyword evidence="6" id="KW-0735">Signal-anchor</keyword>
<evidence type="ECO:0000313" key="12">
    <source>
        <dbReference type="WBParaSite" id="nRc.2.0.1.t34974-RA"/>
    </source>
</evidence>
<keyword evidence="9" id="KW-0325">Glycoprotein</keyword>
<dbReference type="GO" id="GO:0008375">
    <property type="term" value="F:acetylglucosaminyltransferase activity"/>
    <property type="evidence" value="ECO:0007669"/>
    <property type="project" value="TreeGrafter"/>
</dbReference>
<name>A0A915K9D1_ROMCU</name>
<keyword evidence="5" id="KW-0812">Transmembrane</keyword>
<evidence type="ECO:0000256" key="5">
    <source>
        <dbReference type="ARBA" id="ARBA00022692"/>
    </source>
</evidence>
<evidence type="ECO:0000256" key="2">
    <source>
        <dbReference type="ARBA" id="ARBA00004922"/>
    </source>
</evidence>
<dbReference type="Proteomes" id="UP000887565">
    <property type="component" value="Unplaced"/>
</dbReference>
<dbReference type="PANTHER" id="PTHR19297">
    <property type="entry name" value="GLYCOSYLTRANSFERASE 14 FAMILY MEMBER"/>
    <property type="match status" value="1"/>
</dbReference>
<evidence type="ECO:0000256" key="10">
    <source>
        <dbReference type="ARBA" id="ARBA00038150"/>
    </source>
</evidence>
<comment type="similarity">
    <text evidence="10">Belongs to the glycosyltransferase 14 family.</text>
</comment>
<dbReference type="PANTHER" id="PTHR19297:SF185">
    <property type="entry name" value="BETA-1,3-GALACTOSYL-O-GLYCOSYL-GLYCOPROTEIN BETA-1,6-N-ACETYLGLUCOSAMINYLTRANSFERASE 3"/>
    <property type="match status" value="1"/>
</dbReference>
<proteinExistence type="inferred from homology"/>
<dbReference type="WBParaSite" id="nRc.2.0.1.t34974-RA">
    <property type="protein sequence ID" value="nRc.2.0.1.t34974-RA"/>
    <property type="gene ID" value="nRc.2.0.1.g34974"/>
</dbReference>